<keyword evidence="7" id="KW-1185">Reference proteome</keyword>
<feature type="domain" description="CBS" evidence="5">
    <location>
        <begin position="78"/>
        <end position="133"/>
    </location>
</feature>
<dbReference type="GO" id="GO:0000160">
    <property type="term" value="P:phosphorelay signal transduction system"/>
    <property type="evidence" value="ECO:0007669"/>
    <property type="project" value="InterPro"/>
</dbReference>
<evidence type="ECO:0000313" key="6">
    <source>
        <dbReference type="EMBL" id="SMF36785.1"/>
    </source>
</evidence>
<organism evidence="6 7">
    <name type="scientific">Pseudobacteriovorax antillogorgiicola</name>
    <dbReference type="NCBI Taxonomy" id="1513793"/>
    <lineage>
        <taxon>Bacteria</taxon>
        <taxon>Pseudomonadati</taxon>
        <taxon>Bdellovibrionota</taxon>
        <taxon>Oligoflexia</taxon>
        <taxon>Oligoflexales</taxon>
        <taxon>Pseudobacteriovoracaceae</taxon>
        <taxon>Pseudobacteriovorax</taxon>
    </lineage>
</organism>
<dbReference type="PROSITE" id="PS50110">
    <property type="entry name" value="RESPONSE_REGULATORY"/>
    <property type="match status" value="1"/>
</dbReference>
<evidence type="ECO:0000256" key="2">
    <source>
        <dbReference type="PROSITE-ProRule" id="PRU00169"/>
    </source>
</evidence>
<dbReference type="InterPro" id="IPR046342">
    <property type="entry name" value="CBS_dom_sf"/>
</dbReference>
<protein>
    <submittedName>
        <fullName evidence="6">CBS domain-containing protein</fullName>
    </submittedName>
</protein>
<dbReference type="InterPro" id="IPR011006">
    <property type="entry name" value="CheY-like_superfamily"/>
</dbReference>
<dbReference type="EMBL" id="FWZT01000011">
    <property type="protein sequence ID" value="SMF36785.1"/>
    <property type="molecule type" value="Genomic_DNA"/>
</dbReference>
<dbReference type="PANTHER" id="PTHR43080">
    <property type="entry name" value="CBS DOMAIN-CONTAINING PROTEIN CBSX3, MITOCHONDRIAL"/>
    <property type="match status" value="1"/>
</dbReference>
<dbReference type="OrthoDB" id="5288474at2"/>
<evidence type="ECO:0000259" key="4">
    <source>
        <dbReference type="PROSITE" id="PS50110"/>
    </source>
</evidence>
<dbReference type="Gene3D" id="3.10.580.10">
    <property type="entry name" value="CBS-domain"/>
    <property type="match status" value="1"/>
</dbReference>
<dbReference type="RefSeq" id="WP_132320187.1">
    <property type="nucleotide sequence ID" value="NZ_FWZT01000011.1"/>
</dbReference>
<feature type="modified residue" description="4-aspartylphosphate" evidence="2">
    <location>
        <position position="251"/>
    </location>
</feature>
<dbReference type="SMART" id="SM00116">
    <property type="entry name" value="CBS"/>
    <property type="match status" value="2"/>
</dbReference>
<keyword evidence="1 3" id="KW-0129">CBS domain</keyword>
<proteinExistence type="predicted"/>
<dbReference type="Proteomes" id="UP000192907">
    <property type="component" value="Unassembled WGS sequence"/>
</dbReference>
<feature type="domain" description="Response regulatory" evidence="4">
    <location>
        <begin position="202"/>
        <end position="314"/>
    </location>
</feature>
<evidence type="ECO:0000256" key="3">
    <source>
        <dbReference type="PROSITE-ProRule" id="PRU00703"/>
    </source>
</evidence>
<dbReference type="InterPro" id="IPR001789">
    <property type="entry name" value="Sig_transdc_resp-reg_receiver"/>
</dbReference>
<evidence type="ECO:0000256" key="1">
    <source>
        <dbReference type="ARBA" id="ARBA00023122"/>
    </source>
</evidence>
<name>A0A1Y6C569_9BACT</name>
<dbReference type="STRING" id="1513793.SAMN06296036_11153"/>
<dbReference type="InterPro" id="IPR051257">
    <property type="entry name" value="Diverse_CBS-Domain"/>
</dbReference>
<dbReference type="PANTHER" id="PTHR43080:SF2">
    <property type="entry name" value="CBS DOMAIN-CONTAINING PROTEIN"/>
    <property type="match status" value="1"/>
</dbReference>
<keyword evidence="2" id="KW-0597">Phosphoprotein</keyword>
<evidence type="ECO:0000259" key="5">
    <source>
        <dbReference type="PROSITE" id="PS51371"/>
    </source>
</evidence>
<dbReference type="InterPro" id="IPR000644">
    <property type="entry name" value="CBS_dom"/>
</dbReference>
<accession>A0A1Y6C569</accession>
<dbReference type="CDD" id="cd02205">
    <property type="entry name" value="CBS_pair_SF"/>
    <property type="match status" value="1"/>
</dbReference>
<sequence>MDVRTLIETQEKSLSNWTVEPEQHASDALNILAKKGANAVLVVKDSVLKGVITKHDFVERFLIKGEAMTDKTRALHLMSPNPTTISPSCSLEKALKVFTKNRYHCLPVVENQRLLGFISLEEVVDAIIHAHDSLLGYSLDQQPTPHLQLADDAEDSIYASLVDKVTNLTQDFYGDLVGQVKSELEQIKMIYEEGPLNLSHLKILFCGESSKSLRITRMALQSTGGTIDYAETVDKGEKYIYEGNYQIVILDKRMIKLSAIARDKNPNTKIVLLTAESPDEYIPRLAPYPYVNNIVSLSKSDYKFTLKGVLSTIKKITTGDIFGIEKYLESGTKIYKETIEGSDHRLSAIDHMKDYFRDVGLTKALTTRISMVAEELLLNAIYDAPVDQDGEALYNTLDRRVAVKLRPEQMAHFTYGCDGSYVGVAAIDPFGSIKKNTVFKYLESCYSDQAGSVDTTKGGAGRGLYMIVEGADLVVFNVRPGFRTEVAAFFAIDRHEAKRIGRSSFHYFVDAA</sequence>
<dbReference type="Pfam" id="PF00571">
    <property type="entry name" value="CBS"/>
    <property type="match status" value="2"/>
</dbReference>
<dbReference type="SUPFAM" id="SSF54631">
    <property type="entry name" value="CBS-domain pair"/>
    <property type="match status" value="1"/>
</dbReference>
<dbReference type="SUPFAM" id="SSF52172">
    <property type="entry name" value="CheY-like"/>
    <property type="match status" value="1"/>
</dbReference>
<evidence type="ECO:0000313" key="7">
    <source>
        <dbReference type="Proteomes" id="UP000192907"/>
    </source>
</evidence>
<dbReference type="AlphaFoldDB" id="A0A1Y6C569"/>
<reference evidence="7" key="1">
    <citation type="submission" date="2017-04" db="EMBL/GenBank/DDBJ databases">
        <authorList>
            <person name="Varghese N."/>
            <person name="Submissions S."/>
        </authorList>
    </citation>
    <scope>NUCLEOTIDE SEQUENCE [LARGE SCALE GENOMIC DNA]</scope>
    <source>
        <strain evidence="7">RKEM611</strain>
    </source>
</reference>
<dbReference type="PROSITE" id="PS51371">
    <property type="entry name" value="CBS"/>
    <property type="match status" value="1"/>
</dbReference>
<gene>
    <name evidence="6" type="ORF">SAMN06296036_11153</name>
</gene>